<dbReference type="Proteomes" id="UP000694388">
    <property type="component" value="Unplaced"/>
</dbReference>
<reference evidence="3" key="1">
    <citation type="submission" date="2025-08" db="UniProtKB">
        <authorList>
            <consortium name="Ensembl"/>
        </authorList>
    </citation>
    <scope>IDENTIFICATION</scope>
</reference>
<sequence length="480" mass="54185">FESSWVCLYRVCPSGFGDFLPFFLADLLKLCQVGWGASVNSNLQVFPQILNGIQVWALSGPLKDFHILVLKPFQCCFGCMLGVIVLLECKSLLQSKVFYTLKQVLFKDFPLHVTIVSVAFLSDGVHTLTCALMLLNTDLHGHVTCEYITYSFVSQALYSSIKNDKLEWTINEEELRRSLSELVDGGGGSSGRPANRLGNSSSNPFLDLVPNPTAEVHKVGFLTRKVHADADGRKTPKGRRGWKTFLAVLRGMVLYLHKREYKEGKELTDEELRNAISIHHSLASPATDYIKRPDVLRLVTADWRVFLFQAQNRDEMDSWIFRINLVAAIFSSPSFPAAVSSQKRFTRPLLPSIPTKLSLEQQMQSHETKLVAVRSDLEACKSGAADKQSRSRENDEHRVRENYLLKTRYEAYVNLLTAKRRYGSDTEISRLEALVRGRTADGVLRKSHSSPSVNQAISPPRARVRRNMSERRAAKHSVRK</sequence>
<dbReference type="CDD" id="cd13295">
    <property type="entry name" value="PH_EFA6"/>
    <property type="match status" value="1"/>
</dbReference>
<feature type="domain" description="PH" evidence="2">
    <location>
        <begin position="215"/>
        <end position="328"/>
    </location>
</feature>
<dbReference type="Ensembl" id="ENSEBUT00000001152.1">
    <property type="protein sequence ID" value="ENSEBUP00000000846.1"/>
    <property type="gene ID" value="ENSEBUG00000000817.1"/>
</dbReference>
<keyword evidence="4" id="KW-1185">Reference proteome</keyword>
<reference evidence="3" key="2">
    <citation type="submission" date="2025-09" db="UniProtKB">
        <authorList>
            <consortium name="Ensembl"/>
        </authorList>
    </citation>
    <scope>IDENTIFICATION</scope>
</reference>
<evidence type="ECO:0000313" key="4">
    <source>
        <dbReference type="Proteomes" id="UP000694388"/>
    </source>
</evidence>
<dbReference type="Pfam" id="PF15410">
    <property type="entry name" value="PH_9"/>
    <property type="match status" value="1"/>
</dbReference>
<feature type="region of interest" description="Disordered" evidence="1">
    <location>
        <begin position="181"/>
        <end position="205"/>
    </location>
</feature>
<dbReference type="InterPro" id="IPR035999">
    <property type="entry name" value="Sec7_dom_sf"/>
</dbReference>
<dbReference type="PANTHER" id="PTHR10663:SF376">
    <property type="entry name" value="PH AND SEC7 DOMAIN-CONTAINING PROTEIN"/>
    <property type="match status" value="1"/>
</dbReference>
<dbReference type="SMART" id="SM00233">
    <property type="entry name" value="PH"/>
    <property type="match status" value="1"/>
</dbReference>
<dbReference type="InterPro" id="IPR001849">
    <property type="entry name" value="PH_domain"/>
</dbReference>
<organism evidence="3 4">
    <name type="scientific">Eptatretus burgeri</name>
    <name type="common">Inshore hagfish</name>
    <dbReference type="NCBI Taxonomy" id="7764"/>
    <lineage>
        <taxon>Eukaryota</taxon>
        <taxon>Metazoa</taxon>
        <taxon>Chordata</taxon>
        <taxon>Craniata</taxon>
        <taxon>Vertebrata</taxon>
        <taxon>Cyclostomata</taxon>
        <taxon>Myxini</taxon>
        <taxon>Myxiniformes</taxon>
        <taxon>Myxinidae</taxon>
        <taxon>Eptatretinae</taxon>
        <taxon>Eptatretus</taxon>
    </lineage>
</organism>
<evidence type="ECO:0000313" key="3">
    <source>
        <dbReference type="Ensembl" id="ENSEBUP00000000846.1"/>
    </source>
</evidence>
<dbReference type="GO" id="GO:0005085">
    <property type="term" value="F:guanyl-nucleotide exchange factor activity"/>
    <property type="evidence" value="ECO:0007669"/>
    <property type="project" value="InterPro"/>
</dbReference>
<dbReference type="OMA" id="LEWTINE"/>
<dbReference type="FunFam" id="2.30.29.30:FF:000054">
    <property type="entry name" value="PH and SEC7 domain-containing protein 3"/>
    <property type="match status" value="1"/>
</dbReference>
<evidence type="ECO:0000259" key="2">
    <source>
        <dbReference type="PROSITE" id="PS50003"/>
    </source>
</evidence>
<dbReference type="SUPFAM" id="SSF48425">
    <property type="entry name" value="Sec7 domain"/>
    <property type="match status" value="1"/>
</dbReference>
<dbReference type="InterPro" id="IPR011993">
    <property type="entry name" value="PH-like_dom_sf"/>
</dbReference>
<dbReference type="PANTHER" id="PTHR10663">
    <property type="entry name" value="GUANYL-NUCLEOTIDE EXCHANGE FACTOR"/>
    <property type="match status" value="1"/>
</dbReference>
<dbReference type="GO" id="GO:0032012">
    <property type="term" value="P:regulation of ARF protein signal transduction"/>
    <property type="evidence" value="ECO:0007669"/>
    <property type="project" value="InterPro"/>
</dbReference>
<dbReference type="InterPro" id="IPR041681">
    <property type="entry name" value="PH_9"/>
</dbReference>
<dbReference type="Gene3D" id="2.30.29.30">
    <property type="entry name" value="Pleckstrin-homology domain (PH domain)/Phosphotyrosine-binding domain (PTB)"/>
    <property type="match status" value="1"/>
</dbReference>
<protein>
    <submittedName>
        <fullName evidence="3">Pleckstrin and Sec7 domain containing a</fullName>
    </submittedName>
</protein>
<feature type="region of interest" description="Disordered" evidence="1">
    <location>
        <begin position="442"/>
        <end position="480"/>
    </location>
</feature>
<dbReference type="AlphaFoldDB" id="A0A8C4NCA4"/>
<name>A0A8C4NCA4_EPTBU</name>
<accession>A0A8C4NCA4</accession>
<dbReference type="SUPFAM" id="SSF50729">
    <property type="entry name" value="PH domain-like"/>
    <property type="match status" value="1"/>
</dbReference>
<evidence type="ECO:0000256" key="1">
    <source>
        <dbReference type="SAM" id="MobiDB-lite"/>
    </source>
</evidence>
<proteinExistence type="predicted"/>
<dbReference type="GeneTree" id="ENSGT00940000155061"/>
<dbReference type="PROSITE" id="PS50003">
    <property type="entry name" value="PH_DOMAIN"/>
    <property type="match status" value="1"/>
</dbReference>